<dbReference type="InterPro" id="IPR016024">
    <property type="entry name" value="ARM-type_fold"/>
</dbReference>
<dbReference type="InterPro" id="IPR032817">
    <property type="entry name" value="Mon2_C"/>
</dbReference>
<sequence length="1616" mass="176378">MTAQILSSELANLIQDSKRKNTELRNVSEKALQDLKALPATSETQLAAGLDIQLKILQALPSLLQNYSNELRGELLSLSLQVCSFLQTVKNPAVSNTAAATLQQLVISVFDKVASEDDRSLEIPTVTEVPAGDTSTPVRPAAYDAYKMFRDLCLVTEGGKAEFIRFSSLSQASGLELIESVLTNHGNIFSSHPEQGHTLRSLLMPFIIRSLSDRLTFPITLRVIRILYVLIRSHLAVMPSECEIALGLLNHMLDPEASPPWKRALCMEVFRGLYSDPNLILQIYGEYDESDGKKLILRDNLAAFVRLSTEKPAAIGLGHHSIAPVSHNNKDAQADQAVVESAIAGVIGGPSNNNTAPTGIGISVQWSSIRTPCLDNLDKSEAPNLPETYIYSLVLTCINNLSESLAKFILPLTVHAEGKTKKKVKAQEASTQDDDSPALSGLSRTQSYRKRTVPINPLDLEKHSAYTRIKTAADLINECWPAVLATCSTFLHAALDTDYYRALVRSIQKFTQVAGLLRLSTPRDAFLTTLGKAAVPSHVLTANLTSPKTPALESPSIFSNPKGLLSVDSFVSQSSTLSQDRSRGASMDTMNPQLTTRNLLCLRALLNLAIALGPTLRDSWSIVFETLQQADIVMAASNTKGGVRNDGEISAQSLGSEIAAVQSAASRLFESTADYPNDAFVYVLDSLCSLLHGKSLPASTPRARGGSFGAPVSQRRVGSVSGISLNTESDARDYVFALNKIADLVVLNESRLAHYQATESGWEIFIKELVSTCINRNIASSARLLAADIIARTVKDIAGLSLAESEGQSSDVQDRLLSALQYQISALYEDQAENEDFIDETDVEVHHIALEALKSIMEQCGESLTAGWDSVFVVLKSAFETRHSKDIGTGSHASSGRSRNLSLQASSVRSKRLARSAFGSAHLVCSDFLAAVPDSSISTLLELLILFCAQQDDLNMSLTTITFFWNVSDFLHNRIDMSALPREHAGDDVHHDIEEASNQGSLPALWIQVLLHLIAVTTDDRMEVRNGAVQTTLRIFDNYADQMSPETWMFCLRVVLFRMIEANLNVQLTLRSSERGADSETITSWNDTTKVILKAITSLFTTYLDTIESSTDFGNAWVTILQFFERYYTCRSHSLGASIFTAITGVLSKSQDPNKIGVSAILQTASLWRKYFDHRGLWRAEGDSTHEAFVAYAQAFKEIYRLSKDAIEAEQVLGMMTNLEDSILLSEKIAYSSDVDYMTPLQTQVIECVALVRSDTTGAPPFLVKLLSRFVALPFAKMAPESGQKGPTFVALSKAAMALLQSIAIKHITLEEVFTSGALDFALASLVKPIQEKYIWQLEGKAPPTWQKATSTALAILEPALPQSRTFSLTKEVTKSIWDQIIHLANAIAHAAISSAPPTTNFSKDEQFDIAALKSLRDMTTPALGSPSIPDTTRRAYTANLFANSLIHATEPGEIPPPGTGPLTDLYKPRYGRTADPPPALRTRMAYVCLAELVSLVSVHDSSVERVKLSQAAAPYFILRAALPLKAYIADQPLRGRMPQPESQKRELLEVVRAMKGMECEPRAIPDAEGVSAPMKKHLVRLFPLVCSAIRVARGDGEVSGELIGLVEGVGEEFGV</sequence>
<keyword evidence="2" id="KW-0813">Transport</keyword>
<dbReference type="GO" id="GO:0015031">
    <property type="term" value="P:protein transport"/>
    <property type="evidence" value="ECO:0007669"/>
    <property type="project" value="UniProtKB-KW"/>
</dbReference>
<dbReference type="Pfam" id="PF12783">
    <property type="entry name" value="Sec7-like_HUS"/>
    <property type="match status" value="1"/>
</dbReference>
<name>A0A6A6QWZ8_9PEZI</name>
<feature type="domain" description="Mon2/Sec7/BIG1-like dimerisation and cyclophilin-binding" evidence="7">
    <location>
        <begin position="48"/>
        <end position="117"/>
    </location>
</feature>
<proteinExistence type="inferred from homology"/>
<evidence type="ECO:0000313" key="8">
    <source>
        <dbReference type="EMBL" id="KAF2496350.1"/>
    </source>
</evidence>
<dbReference type="InterPro" id="IPR032629">
    <property type="entry name" value="DCB_dom"/>
</dbReference>
<dbReference type="OrthoDB" id="294853at2759"/>
<dbReference type="GO" id="GO:0005794">
    <property type="term" value="C:Golgi apparatus"/>
    <property type="evidence" value="ECO:0007669"/>
    <property type="project" value="UniProtKB-ARBA"/>
</dbReference>
<evidence type="ECO:0000256" key="3">
    <source>
        <dbReference type="ARBA" id="ARBA00022927"/>
    </source>
</evidence>
<evidence type="ECO:0008006" key="10">
    <source>
        <dbReference type="Google" id="ProtNLM"/>
    </source>
</evidence>
<dbReference type="PANTHER" id="PTHR10663">
    <property type="entry name" value="GUANYL-NUCLEOTIDE EXCHANGE FACTOR"/>
    <property type="match status" value="1"/>
</dbReference>
<evidence type="ECO:0000256" key="4">
    <source>
        <dbReference type="SAM" id="MobiDB-lite"/>
    </source>
</evidence>
<reference evidence="8" key="1">
    <citation type="journal article" date="2020" name="Stud. Mycol.">
        <title>101 Dothideomycetes genomes: a test case for predicting lifestyles and emergence of pathogens.</title>
        <authorList>
            <person name="Haridas S."/>
            <person name="Albert R."/>
            <person name="Binder M."/>
            <person name="Bloem J."/>
            <person name="Labutti K."/>
            <person name="Salamov A."/>
            <person name="Andreopoulos B."/>
            <person name="Baker S."/>
            <person name="Barry K."/>
            <person name="Bills G."/>
            <person name="Bluhm B."/>
            <person name="Cannon C."/>
            <person name="Castanera R."/>
            <person name="Culley D."/>
            <person name="Daum C."/>
            <person name="Ezra D."/>
            <person name="Gonzalez J."/>
            <person name="Henrissat B."/>
            <person name="Kuo A."/>
            <person name="Liang C."/>
            <person name="Lipzen A."/>
            <person name="Lutzoni F."/>
            <person name="Magnuson J."/>
            <person name="Mondo S."/>
            <person name="Nolan M."/>
            <person name="Ohm R."/>
            <person name="Pangilinan J."/>
            <person name="Park H.-J."/>
            <person name="Ramirez L."/>
            <person name="Alfaro M."/>
            <person name="Sun H."/>
            <person name="Tritt A."/>
            <person name="Yoshinaga Y."/>
            <person name="Zwiers L.-H."/>
            <person name="Turgeon B."/>
            <person name="Goodwin S."/>
            <person name="Spatafora J."/>
            <person name="Crous P."/>
            <person name="Grigoriev I."/>
        </authorList>
    </citation>
    <scope>NUCLEOTIDE SEQUENCE</scope>
    <source>
        <strain evidence="8">CBS 269.34</strain>
    </source>
</reference>
<feature type="region of interest" description="Disordered" evidence="4">
    <location>
        <begin position="421"/>
        <end position="443"/>
    </location>
</feature>
<evidence type="ECO:0000256" key="1">
    <source>
        <dbReference type="ARBA" id="ARBA00008144"/>
    </source>
</evidence>
<organism evidence="8 9">
    <name type="scientific">Lophium mytilinum</name>
    <dbReference type="NCBI Taxonomy" id="390894"/>
    <lineage>
        <taxon>Eukaryota</taxon>
        <taxon>Fungi</taxon>
        <taxon>Dikarya</taxon>
        <taxon>Ascomycota</taxon>
        <taxon>Pezizomycotina</taxon>
        <taxon>Dothideomycetes</taxon>
        <taxon>Pleosporomycetidae</taxon>
        <taxon>Mytilinidiales</taxon>
        <taxon>Mytilinidiaceae</taxon>
        <taxon>Lophium</taxon>
    </lineage>
</organism>
<dbReference type="PANTHER" id="PTHR10663:SF333">
    <property type="entry name" value="PROTEIN MON2 HOMOLOG"/>
    <property type="match status" value="1"/>
</dbReference>
<accession>A0A6A6QWZ8</accession>
<dbReference type="Proteomes" id="UP000799750">
    <property type="component" value="Unassembled WGS sequence"/>
</dbReference>
<dbReference type="Pfam" id="PF16213">
    <property type="entry name" value="DCB"/>
    <property type="match status" value="1"/>
</dbReference>
<evidence type="ECO:0000259" key="6">
    <source>
        <dbReference type="Pfam" id="PF16206"/>
    </source>
</evidence>
<dbReference type="InterPro" id="IPR032691">
    <property type="entry name" value="Mon2/Sec7/BIG1-like_HUS"/>
</dbReference>
<feature type="domain" description="Mon2 C-terminal" evidence="6">
    <location>
        <begin position="927"/>
        <end position="1125"/>
    </location>
</feature>
<evidence type="ECO:0000313" key="9">
    <source>
        <dbReference type="Proteomes" id="UP000799750"/>
    </source>
</evidence>
<keyword evidence="3" id="KW-0653">Protein transport</keyword>
<dbReference type="SUPFAM" id="SSF48371">
    <property type="entry name" value="ARM repeat"/>
    <property type="match status" value="2"/>
</dbReference>
<keyword evidence="9" id="KW-1185">Reference proteome</keyword>
<evidence type="ECO:0000256" key="2">
    <source>
        <dbReference type="ARBA" id="ARBA00022448"/>
    </source>
</evidence>
<evidence type="ECO:0000259" key="7">
    <source>
        <dbReference type="Pfam" id="PF16213"/>
    </source>
</evidence>
<protein>
    <recommendedName>
        <fullName evidence="10">Endosomal peripheral membrane protein-like protein</fullName>
    </recommendedName>
</protein>
<gene>
    <name evidence="8" type="ORF">BU16DRAFT_460741</name>
</gene>
<feature type="domain" description="Mon2/Sec7/BIG1-like HUS" evidence="5">
    <location>
        <begin position="142"/>
        <end position="294"/>
    </location>
</feature>
<evidence type="ECO:0000259" key="5">
    <source>
        <dbReference type="Pfam" id="PF12783"/>
    </source>
</evidence>
<dbReference type="EMBL" id="MU004188">
    <property type="protein sequence ID" value="KAF2496350.1"/>
    <property type="molecule type" value="Genomic_DNA"/>
</dbReference>
<comment type="similarity">
    <text evidence="1">Belongs to the MON2 family.</text>
</comment>
<dbReference type="Pfam" id="PF16206">
    <property type="entry name" value="Mon2_C"/>
    <property type="match status" value="1"/>
</dbReference>